<proteinExistence type="predicted"/>
<sequence>MSNERVCALKINSSVNCNDATNDIMVVHYGSSPAPSSSCLSATSAFAPFLAIMCFIVAALAVGFEQERWIVITFNSVAYVLSMYGLFGLWETSQWYKERKSHEKDVKYIMKCAFVCIMSVLFFSSVVLGFDRYLQGLLIFGMIMFTVFYIAFVWYYDFKFEQKCLDRLKFKSATISVINKNFADDKRPLVVKEDRDVFNI</sequence>
<reference evidence="1" key="2">
    <citation type="submission" date="2022-06" db="UniProtKB">
        <authorList>
            <consortium name="EnsemblMetazoa"/>
        </authorList>
    </citation>
    <scope>IDENTIFICATION</scope>
    <source>
        <strain evidence="1">PS312</strain>
    </source>
</reference>
<gene>
    <name evidence="1" type="primary">WBGene00115630</name>
</gene>
<dbReference type="EnsemblMetazoa" id="PPA26076.1">
    <property type="protein sequence ID" value="PPA26076.1"/>
    <property type="gene ID" value="WBGene00115630"/>
</dbReference>
<evidence type="ECO:0000313" key="1">
    <source>
        <dbReference type="EnsemblMetazoa" id="PPA26076.1"/>
    </source>
</evidence>
<dbReference type="Proteomes" id="UP000005239">
    <property type="component" value="Unassembled WGS sequence"/>
</dbReference>
<name>A0A2A6BMP0_PRIPA</name>
<accession>A0A8R1UFQ3</accession>
<evidence type="ECO:0000313" key="2">
    <source>
        <dbReference type="Proteomes" id="UP000005239"/>
    </source>
</evidence>
<organism evidence="1 2">
    <name type="scientific">Pristionchus pacificus</name>
    <name type="common">Parasitic nematode worm</name>
    <dbReference type="NCBI Taxonomy" id="54126"/>
    <lineage>
        <taxon>Eukaryota</taxon>
        <taxon>Metazoa</taxon>
        <taxon>Ecdysozoa</taxon>
        <taxon>Nematoda</taxon>
        <taxon>Chromadorea</taxon>
        <taxon>Rhabditida</taxon>
        <taxon>Rhabditina</taxon>
        <taxon>Diplogasteromorpha</taxon>
        <taxon>Diplogasteroidea</taxon>
        <taxon>Neodiplogasteridae</taxon>
        <taxon>Pristionchus</taxon>
    </lineage>
</organism>
<reference evidence="2" key="1">
    <citation type="journal article" date="2008" name="Nat. Genet.">
        <title>The Pristionchus pacificus genome provides a unique perspective on nematode lifestyle and parasitism.</title>
        <authorList>
            <person name="Dieterich C."/>
            <person name="Clifton S.W."/>
            <person name="Schuster L.N."/>
            <person name="Chinwalla A."/>
            <person name="Delehaunty K."/>
            <person name="Dinkelacker I."/>
            <person name="Fulton L."/>
            <person name="Fulton R."/>
            <person name="Godfrey J."/>
            <person name="Minx P."/>
            <person name="Mitreva M."/>
            <person name="Roeseler W."/>
            <person name="Tian H."/>
            <person name="Witte H."/>
            <person name="Yang S.P."/>
            <person name="Wilson R.K."/>
            <person name="Sommer R.J."/>
        </authorList>
    </citation>
    <scope>NUCLEOTIDE SEQUENCE [LARGE SCALE GENOMIC DNA]</scope>
    <source>
        <strain evidence="2">PS312</strain>
    </source>
</reference>
<protein>
    <submittedName>
        <fullName evidence="1">Uncharacterized protein</fullName>
    </submittedName>
</protein>
<accession>A0A2A6BMP0</accession>
<dbReference type="AlphaFoldDB" id="A0A2A6BMP0"/>
<keyword evidence="2" id="KW-1185">Reference proteome</keyword>